<dbReference type="PANTHER" id="PTHR46732:SF3">
    <property type="entry name" value="ATP-DEPENDENT PROTEASE LA DOMAIN CONTAINING PROTEIN, EXPRESSED"/>
    <property type="match status" value="1"/>
</dbReference>
<accession>A0A835BIF6</accession>
<reference evidence="2" key="1">
    <citation type="submission" date="2020-07" db="EMBL/GenBank/DDBJ databases">
        <title>Genome sequence and genetic diversity analysis of an under-domesticated orphan crop, white fonio (Digitaria exilis).</title>
        <authorList>
            <person name="Bennetzen J.L."/>
            <person name="Chen S."/>
            <person name="Ma X."/>
            <person name="Wang X."/>
            <person name="Yssel A.E.J."/>
            <person name="Chaluvadi S.R."/>
            <person name="Johnson M."/>
            <person name="Gangashetty P."/>
            <person name="Hamidou F."/>
            <person name="Sanogo M.D."/>
            <person name="Zwaenepoel A."/>
            <person name="Wallace J."/>
            <person name="Van De Peer Y."/>
            <person name="Van Deynze A."/>
        </authorList>
    </citation>
    <scope>NUCLEOTIDE SEQUENCE</scope>
    <source>
        <tissue evidence="2">Leaves</tissue>
    </source>
</reference>
<name>A0A835BIF6_9POAL</name>
<dbReference type="Gene3D" id="1.20.58.1480">
    <property type="match status" value="1"/>
</dbReference>
<dbReference type="InterPro" id="IPR015947">
    <property type="entry name" value="PUA-like_sf"/>
</dbReference>
<evidence type="ECO:0000259" key="1">
    <source>
        <dbReference type="PROSITE" id="PS51787"/>
    </source>
</evidence>
<dbReference type="PANTHER" id="PTHR46732">
    <property type="entry name" value="ATP-DEPENDENT PROTEASE LA (LON) DOMAIN PROTEIN"/>
    <property type="match status" value="1"/>
</dbReference>
<dbReference type="OrthoDB" id="264917at2759"/>
<sequence length="471" mass="52350">MGQADMDLDDGCSALLAQITDPENRQLCGMLLADMEVHNFLIDSGDEEREIVEDAEEGHGVDQDDCGEEDGNMNSKVEARLVAVWDDGLLTAVLVCPGGGHDAVSSGPCRARAARPFEHGAGCDKWEPLSIGLSIPPVSVLIHSLPSLTSFTLLCSDRSASPPQPFRCLPPTLLLSSISPPSSRIFVFVFPPPLRNQDLHQRPFSPSSPSYQPKLPSRLDARISTNKNQKSTTSVLKCRADLHGCMDEVVQTPKDQTTEIPIVMYPSVVFPGATLQLQAFEFRYRIMMHTLLQQGLKFGVVYCGKNGGMADVGCIVHVIECERLIDDRFFLTCIGKDRFRVIEVVRTKPYVVARIQVLNDQPVLKSHDDLGSLMQQVEQHLKNVAMLSDKLNQKLKGDHLPDQLLHSAASFSFLIARLFINDRLEQQLLLQMNDTTQRLAREGMYLERRSKYLAAIAAIKDAFEHLSCKEK</sequence>
<gene>
    <name evidence="2" type="ORF">HU200_034983</name>
</gene>
<proteinExistence type="predicted"/>
<evidence type="ECO:0000313" key="3">
    <source>
        <dbReference type="Proteomes" id="UP000636709"/>
    </source>
</evidence>
<dbReference type="SUPFAM" id="SSF88697">
    <property type="entry name" value="PUA domain-like"/>
    <property type="match status" value="1"/>
</dbReference>
<organism evidence="2 3">
    <name type="scientific">Digitaria exilis</name>
    <dbReference type="NCBI Taxonomy" id="1010633"/>
    <lineage>
        <taxon>Eukaryota</taxon>
        <taxon>Viridiplantae</taxon>
        <taxon>Streptophyta</taxon>
        <taxon>Embryophyta</taxon>
        <taxon>Tracheophyta</taxon>
        <taxon>Spermatophyta</taxon>
        <taxon>Magnoliopsida</taxon>
        <taxon>Liliopsida</taxon>
        <taxon>Poales</taxon>
        <taxon>Poaceae</taxon>
        <taxon>PACMAD clade</taxon>
        <taxon>Panicoideae</taxon>
        <taxon>Panicodae</taxon>
        <taxon>Paniceae</taxon>
        <taxon>Anthephorinae</taxon>
        <taxon>Digitaria</taxon>
    </lineage>
</organism>
<dbReference type="SMART" id="SM00464">
    <property type="entry name" value="LON"/>
    <property type="match status" value="1"/>
</dbReference>
<keyword evidence="3" id="KW-1185">Reference proteome</keyword>
<dbReference type="InterPro" id="IPR003111">
    <property type="entry name" value="Lon_prtase_N"/>
</dbReference>
<protein>
    <recommendedName>
        <fullName evidence="1">Lon N-terminal domain-containing protein</fullName>
    </recommendedName>
</protein>
<dbReference type="Pfam" id="PF02190">
    <property type="entry name" value="LON_substr_bdg"/>
    <property type="match status" value="1"/>
</dbReference>
<evidence type="ECO:0000313" key="2">
    <source>
        <dbReference type="EMBL" id="KAF8698730.1"/>
    </source>
</evidence>
<dbReference type="Gene3D" id="2.30.130.40">
    <property type="entry name" value="LON domain-like"/>
    <property type="match status" value="1"/>
</dbReference>
<comment type="caution">
    <text evidence="2">The sequence shown here is derived from an EMBL/GenBank/DDBJ whole genome shotgun (WGS) entry which is preliminary data.</text>
</comment>
<dbReference type="Proteomes" id="UP000636709">
    <property type="component" value="Unassembled WGS sequence"/>
</dbReference>
<dbReference type="AlphaFoldDB" id="A0A835BIF6"/>
<dbReference type="EMBL" id="JACEFO010001862">
    <property type="protein sequence ID" value="KAF8698730.1"/>
    <property type="molecule type" value="Genomic_DNA"/>
</dbReference>
<feature type="domain" description="Lon N-terminal" evidence="1">
    <location>
        <begin position="257"/>
        <end position="450"/>
    </location>
</feature>
<dbReference type="InterPro" id="IPR046336">
    <property type="entry name" value="Lon_prtase_N_sf"/>
</dbReference>
<dbReference type="PROSITE" id="PS51787">
    <property type="entry name" value="LON_N"/>
    <property type="match status" value="1"/>
</dbReference>